<keyword evidence="2" id="KW-0472">Membrane</keyword>
<sequence>MKRLAIFLMILAAAAGLGSCSAVRHCKAPEVDFPAAIAGGAAADSLAIADMEWWQFYGDSTLCNIIRHTLANNKDMLAAAARVERMRQLYRIGKADRLPSVSGTVYADHETNDYAGEEPSRDPEFGAKATVSWELDLWGNLRWAKRKGGAEYLASVEDRRAMQMTLVAEVAAAYFRLMALDNELSIVRRTLITRSEGAYQAQLRFEGGLTSETVFQQAKVEYASTAALIPDLERKIEVMENSISLLMGENPDWRVVRSKMNTEAEFAESLPVGLPSELLLRRPDVRASEQQLRAAMAAAGMAYADRFPRIVFNLTGGWENDDVSGFFRSPFSYVAGTLASPIFGFGRKQARYKAALAAYDEARLGYEQKVLTVFKEANDAVVSYRSVRRTAALKVNLRDAARKYVELAQLQYRGGSINYIDVLDAQRRYFDAQIGVSNAVRDEHLALVDLYKALGGGWAE</sequence>
<dbReference type="Pfam" id="PF02321">
    <property type="entry name" value="OEP"/>
    <property type="match status" value="2"/>
</dbReference>
<dbReference type="eggNOG" id="COG1538">
    <property type="taxonomic scope" value="Bacteria"/>
</dbReference>
<comment type="similarity">
    <text evidence="1 2">Belongs to the outer membrane factor (OMF) (TC 1.B.17) family.</text>
</comment>
<dbReference type="Proteomes" id="UP000195772">
    <property type="component" value="Unassembled WGS sequence"/>
</dbReference>
<keyword evidence="2" id="KW-0564">Palmitate</keyword>
<feature type="chain" id="PRO_5010897582" description="TolC family protein" evidence="2">
    <location>
        <begin position="25"/>
        <end position="460"/>
    </location>
</feature>
<dbReference type="GO" id="GO:0015562">
    <property type="term" value="F:efflux transmembrane transporter activity"/>
    <property type="evidence" value="ECO:0007669"/>
    <property type="project" value="InterPro"/>
</dbReference>
<accession>A0A1Y3R0B8</accession>
<keyword evidence="2" id="KW-0732">Signal</keyword>
<keyword evidence="2" id="KW-0449">Lipoprotein</keyword>
<evidence type="ECO:0000313" key="4">
    <source>
        <dbReference type="Proteomes" id="UP000195772"/>
    </source>
</evidence>
<dbReference type="AlphaFoldDB" id="A0A1Y3R0B8"/>
<dbReference type="PANTHER" id="PTHR30203:SF33">
    <property type="entry name" value="BLR4455 PROTEIN"/>
    <property type="match status" value="1"/>
</dbReference>
<dbReference type="OrthoDB" id="9770517at2"/>
<comment type="caution">
    <text evidence="3">The sequence shown here is derived from an EMBL/GenBank/DDBJ whole genome shotgun (WGS) entry which is preliminary data.</text>
</comment>
<dbReference type="GO" id="GO:0005886">
    <property type="term" value="C:plasma membrane"/>
    <property type="evidence" value="ECO:0007669"/>
    <property type="project" value="UniProtKB-SubCell"/>
</dbReference>
<keyword evidence="2" id="KW-0812">Transmembrane</keyword>
<dbReference type="SUPFAM" id="SSF56954">
    <property type="entry name" value="Outer membrane efflux proteins (OEP)"/>
    <property type="match status" value="1"/>
</dbReference>
<dbReference type="Gene3D" id="2.20.200.10">
    <property type="entry name" value="Outer membrane efflux proteins (OEP)"/>
    <property type="match status" value="1"/>
</dbReference>
<evidence type="ECO:0008006" key="5">
    <source>
        <dbReference type="Google" id="ProtNLM"/>
    </source>
</evidence>
<dbReference type="InterPro" id="IPR010131">
    <property type="entry name" value="MdtP/NodT-like"/>
</dbReference>
<protein>
    <recommendedName>
        <fullName evidence="5">TolC family protein</fullName>
    </recommendedName>
</protein>
<dbReference type="PANTHER" id="PTHR30203">
    <property type="entry name" value="OUTER MEMBRANE CATION EFFLUX PROTEIN"/>
    <property type="match status" value="1"/>
</dbReference>
<reference evidence="4" key="1">
    <citation type="submission" date="2017-04" db="EMBL/GenBank/DDBJ databases">
        <title>Function of individual gut microbiota members based on whole genome sequencing of pure cultures obtained from chicken caecum.</title>
        <authorList>
            <person name="Medvecky M."/>
            <person name="Cejkova D."/>
            <person name="Polansky O."/>
            <person name="Karasova D."/>
            <person name="Kubasova T."/>
            <person name="Cizek A."/>
            <person name="Rychlik I."/>
        </authorList>
    </citation>
    <scope>NUCLEOTIDE SEQUENCE [LARGE SCALE GENOMIC DNA]</scope>
    <source>
        <strain evidence="4">An90</strain>
    </source>
</reference>
<dbReference type="EMBL" id="NFHB01000005">
    <property type="protein sequence ID" value="OUN03089.1"/>
    <property type="molecule type" value="Genomic_DNA"/>
</dbReference>
<evidence type="ECO:0000313" key="3">
    <source>
        <dbReference type="EMBL" id="OUN03089.1"/>
    </source>
</evidence>
<dbReference type="NCBIfam" id="TIGR01845">
    <property type="entry name" value="outer_NodT"/>
    <property type="match status" value="1"/>
</dbReference>
<proteinExistence type="inferred from homology"/>
<dbReference type="RefSeq" id="WP_032135533.1">
    <property type="nucleotide sequence ID" value="NZ_AP031440.1"/>
</dbReference>
<feature type="signal peptide" evidence="2">
    <location>
        <begin position="1"/>
        <end position="24"/>
    </location>
</feature>
<organism evidence="3 4">
    <name type="scientific">Alistipes onderdonkii</name>
    <dbReference type="NCBI Taxonomy" id="328813"/>
    <lineage>
        <taxon>Bacteria</taxon>
        <taxon>Pseudomonadati</taxon>
        <taxon>Bacteroidota</taxon>
        <taxon>Bacteroidia</taxon>
        <taxon>Bacteroidales</taxon>
        <taxon>Rikenellaceae</taxon>
        <taxon>Alistipes</taxon>
    </lineage>
</organism>
<gene>
    <name evidence="3" type="ORF">B5G41_08550</name>
</gene>
<dbReference type="Gene3D" id="1.20.1600.10">
    <property type="entry name" value="Outer membrane efflux proteins (OEP)"/>
    <property type="match status" value="1"/>
</dbReference>
<evidence type="ECO:0000256" key="1">
    <source>
        <dbReference type="ARBA" id="ARBA00007613"/>
    </source>
</evidence>
<dbReference type="PROSITE" id="PS51257">
    <property type="entry name" value="PROKAR_LIPOPROTEIN"/>
    <property type="match status" value="1"/>
</dbReference>
<dbReference type="InterPro" id="IPR003423">
    <property type="entry name" value="OMP_efflux"/>
</dbReference>
<comment type="subcellular location">
    <subcellularLocation>
        <location evidence="2">Cell membrane</location>
        <topology evidence="2">Lipid-anchor</topology>
    </subcellularLocation>
</comment>
<name>A0A1Y3R0B8_9BACT</name>
<keyword evidence="2" id="KW-1134">Transmembrane beta strand</keyword>
<evidence type="ECO:0000256" key="2">
    <source>
        <dbReference type="RuleBase" id="RU362097"/>
    </source>
</evidence>